<dbReference type="AlphaFoldDB" id="A0A4C1Y0T1"/>
<evidence type="ECO:0000313" key="1">
    <source>
        <dbReference type="EMBL" id="GBP68015.1"/>
    </source>
</evidence>
<dbReference type="EMBL" id="BGZK01000999">
    <property type="protein sequence ID" value="GBP68015.1"/>
    <property type="molecule type" value="Genomic_DNA"/>
</dbReference>
<organism evidence="1 2">
    <name type="scientific">Eumeta variegata</name>
    <name type="common">Bagworm moth</name>
    <name type="synonym">Eumeta japonica</name>
    <dbReference type="NCBI Taxonomy" id="151549"/>
    <lineage>
        <taxon>Eukaryota</taxon>
        <taxon>Metazoa</taxon>
        <taxon>Ecdysozoa</taxon>
        <taxon>Arthropoda</taxon>
        <taxon>Hexapoda</taxon>
        <taxon>Insecta</taxon>
        <taxon>Pterygota</taxon>
        <taxon>Neoptera</taxon>
        <taxon>Endopterygota</taxon>
        <taxon>Lepidoptera</taxon>
        <taxon>Glossata</taxon>
        <taxon>Ditrysia</taxon>
        <taxon>Tineoidea</taxon>
        <taxon>Psychidae</taxon>
        <taxon>Oiketicinae</taxon>
        <taxon>Eumeta</taxon>
    </lineage>
</organism>
<accession>A0A4C1Y0T1</accession>
<dbReference type="OrthoDB" id="415822at2759"/>
<protein>
    <submittedName>
        <fullName evidence="1">Uncharacterized protein</fullName>
    </submittedName>
</protein>
<proteinExistence type="predicted"/>
<keyword evidence="2" id="KW-1185">Reference proteome</keyword>
<sequence>MLRPIELTFGMCTHTHTHTRDPRNVEKSWASALRVASAFPTISEQAVCVISGILSLRVLAEERQILCLRKSSSALSAEELREEEQQNSICRRQLQWDAAKKGRGTHRVIPQIDVWLNRNHSEVNYYLTQML</sequence>
<dbReference type="Proteomes" id="UP000299102">
    <property type="component" value="Unassembled WGS sequence"/>
</dbReference>
<comment type="caution">
    <text evidence="1">The sequence shown here is derived from an EMBL/GenBank/DDBJ whole genome shotgun (WGS) entry which is preliminary data.</text>
</comment>
<evidence type="ECO:0000313" key="2">
    <source>
        <dbReference type="Proteomes" id="UP000299102"/>
    </source>
</evidence>
<name>A0A4C1Y0T1_EUMVA</name>
<reference evidence="1 2" key="1">
    <citation type="journal article" date="2019" name="Commun. Biol.">
        <title>The bagworm genome reveals a unique fibroin gene that provides high tensile strength.</title>
        <authorList>
            <person name="Kono N."/>
            <person name="Nakamura H."/>
            <person name="Ohtoshi R."/>
            <person name="Tomita M."/>
            <person name="Numata K."/>
            <person name="Arakawa K."/>
        </authorList>
    </citation>
    <scope>NUCLEOTIDE SEQUENCE [LARGE SCALE GENOMIC DNA]</scope>
</reference>
<gene>
    <name evidence="1" type="ORF">EVAR_103975_1</name>
</gene>